<reference evidence="2 3" key="1">
    <citation type="submission" date="2016-11" db="EMBL/GenBank/DDBJ databases">
        <authorList>
            <person name="Jaros S."/>
            <person name="Januszkiewicz K."/>
            <person name="Wedrychowicz H."/>
        </authorList>
    </citation>
    <scope>NUCLEOTIDE SEQUENCE [LARGE SCALE GENOMIC DNA]</scope>
    <source>
        <strain evidence="2 3">DSM 6191</strain>
    </source>
</reference>
<dbReference type="Proteomes" id="UP000184241">
    <property type="component" value="Unassembled WGS sequence"/>
</dbReference>
<name>A0A1M5XF22_9CLOT</name>
<keyword evidence="1" id="KW-1133">Transmembrane helix</keyword>
<protein>
    <submittedName>
        <fullName evidence="2">Uncharacterized protein</fullName>
    </submittedName>
</protein>
<dbReference type="AlphaFoldDB" id="A0A1M5XF22"/>
<proteinExistence type="predicted"/>
<gene>
    <name evidence="2" type="ORF">SAMN02745941_01389</name>
</gene>
<keyword evidence="1" id="KW-0472">Membrane</keyword>
<accession>A0A1M5XF22</accession>
<evidence type="ECO:0000313" key="3">
    <source>
        <dbReference type="Proteomes" id="UP000184241"/>
    </source>
</evidence>
<keyword evidence="1" id="KW-0812">Transmembrane</keyword>
<evidence type="ECO:0000313" key="2">
    <source>
        <dbReference type="EMBL" id="SHH98475.1"/>
    </source>
</evidence>
<dbReference type="RefSeq" id="WP_073018063.1">
    <property type="nucleotide sequence ID" value="NZ_FQXU01000005.1"/>
</dbReference>
<sequence length="368" mass="42615">MMDSFVRTNKEVSEIYELKNFESLKPSYGAKQRMLENVLNNSNDKTPYMFIYAKRAIPLLILVLVFGGTLVFYNLNKKGYVNDDFIIEDNIARVTNQFKMENKTYNILSESEKSEFKFPKIINDKDIGDKLTTISTSVDESLIGKEVYRYIPAGCDGIVAVKVDNEYKLFKFFWFDSYINNKDEDTKAYLELYGINKGEDISKIQFIKNGNSIINEITDKSRILEFYNYYSIIPDSSDKYFNKLFNYKKSKEQVVPEVKSEPKELPPDYKDNTSSSNTITFNNIEEVKDIQIPIEVDMIMNTNEIKDTQNSTPSYEGSVGDALGNSVTIGIYNQKGVYFTSEYYPNISFISRHEVNTDFKKILDEYVK</sequence>
<feature type="transmembrane region" description="Helical" evidence="1">
    <location>
        <begin position="56"/>
        <end position="75"/>
    </location>
</feature>
<evidence type="ECO:0000256" key="1">
    <source>
        <dbReference type="SAM" id="Phobius"/>
    </source>
</evidence>
<dbReference type="EMBL" id="FQXU01000005">
    <property type="protein sequence ID" value="SHH98475.1"/>
    <property type="molecule type" value="Genomic_DNA"/>
</dbReference>
<organism evidence="2 3">
    <name type="scientific">Clostridium intestinale DSM 6191</name>
    <dbReference type="NCBI Taxonomy" id="1121320"/>
    <lineage>
        <taxon>Bacteria</taxon>
        <taxon>Bacillati</taxon>
        <taxon>Bacillota</taxon>
        <taxon>Clostridia</taxon>
        <taxon>Eubacteriales</taxon>
        <taxon>Clostridiaceae</taxon>
        <taxon>Clostridium</taxon>
    </lineage>
</organism>